<feature type="region of interest" description="Disordered" evidence="1">
    <location>
        <begin position="1"/>
        <end position="23"/>
    </location>
</feature>
<dbReference type="Proteomes" id="UP000217790">
    <property type="component" value="Unassembled WGS sequence"/>
</dbReference>
<accession>A0A2H3CPX4</accession>
<keyword evidence="3" id="KW-1185">Reference proteome</keyword>
<evidence type="ECO:0000313" key="3">
    <source>
        <dbReference type="Proteomes" id="UP000217790"/>
    </source>
</evidence>
<evidence type="ECO:0000313" key="2">
    <source>
        <dbReference type="EMBL" id="PBK83444.1"/>
    </source>
</evidence>
<feature type="compositionally biased region" description="Polar residues" evidence="1">
    <location>
        <begin position="1"/>
        <end position="14"/>
    </location>
</feature>
<dbReference type="EMBL" id="KZ293706">
    <property type="protein sequence ID" value="PBK83444.1"/>
    <property type="molecule type" value="Genomic_DNA"/>
</dbReference>
<evidence type="ECO:0000256" key="1">
    <source>
        <dbReference type="SAM" id="MobiDB-lite"/>
    </source>
</evidence>
<organism evidence="2 3">
    <name type="scientific">Armillaria gallica</name>
    <name type="common">Bulbous honey fungus</name>
    <name type="synonym">Armillaria bulbosa</name>
    <dbReference type="NCBI Taxonomy" id="47427"/>
    <lineage>
        <taxon>Eukaryota</taxon>
        <taxon>Fungi</taxon>
        <taxon>Dikarya</taxon>
        <taxon>Basidiomycota</taxon>
        <taxon>Agaricomycotina</taxon>
        <taxon>Agaricomycetes</taxon>
        <taxon>Agaricomycetidae</taxon>
        <taxon>Agaricales</taxon>
        <taxon>Marasmiineae</taxon>
        <taxon>Physalacriaceae</taxon>
        <taxon>Armillaria</taxon>
    </lineage>
</organism>
<name>A0A2H3CPX4_ARMGA</name>
<protein>
    <submittedName>
        <fullName evidence="2">Uncharacterized protein</fullName>
    </submittedName>
</protein>
<gene>
    <name evidence="2" type="ORF">ARMGADRAFT_1037834</name>
</gene>
<sequence>MVPNWTPMQSQPMATTRGRRRQAQLSRRWKRLQGRGTVTGMLIQASRTTPHPDSIVSMQQCGITGQAVTKAMTFQGRQAGHNEALNSGEYAQSVDLSWAVATSVGEVVASKHLLSLGVYPCSIHGSGLGGCANKMGLRCNQALLSDSMATES</sequence>
<dbReference type="InParanoid" id="A0A2H3CPX4"/>
<reference evidence="3" key="1">
    <citation type="journal article" date="2017" name="Nat. Ecol. Evol.">
        <title>Genome expansion and lineage-specific genetic innovations in the forest pathogenic fungi Armillaria.</title>
        <authorList>
            <person name="Sipos G."/>
            <person name="Prasanna A.N."/>
            <person name="Walter M.C."/>
            <person name="O'Connor E."/>
            <person name="Balint B."/>
            <person name="Krizsan K."/>
            <person name="Kiss B."/>
            <person name="Hess J."/>
            <person name="Varga T."/>
            <person name="Slot J."/>
            <person name="Riley R."/>
            <person name="Boka B."/>
            <person name="Rigling D."/>
            <person name="Barry K."/>
            <person name="Lee J."/>
            <person name="Mihaltcheva S."/>
            <person name="LaButti K."/>
            <person name="Lipzen A."/>
            <person name="Waldron R."/>
            <person name="Moloney N.M."/>
            <person name="Sperisen C."/>
            <person name="Kredics L."/>
            <person name="Vagvoelgyi C."/>
            <person name="Patrignani A."/>
            <person name="Fitzpatrick D."/>
            <person name="Nagy I."/>
            <person name="Doyle S."/>
            <person name="Anderson J.B."/>
            <person name="Grigoriev I.V."/>
            <person name="Gueldener U."/>
            <person name="Muensterkoetter M."/>
            <person name="Nagy L.G."/>
        </authorList>
    </citation>
    <scope>NUCLEOTIDE SEQUENCE [LARGE SCALE GENOMIC DNA]</scope>
    <source>
        <strain evidence="3">Ar21-2</strain>
    </source>
</reference>
<dbReference type="AlphaFoldDB" id="A0A2H3CPX4"/>
<proteinExistence type="predicted"/>